<proteinExistence type="predicted"/>
<gene>
    <name evidence="1" type="ORF">DN412_29115</name>
</gene>
<accession>A0A370NMV3</accession>
<dbReference type="AlphaFoldDB" id="A0A370NMV3"/>
<evidence type="ECO:0000313" key="2">
    <source>
        <dbReference type="Proteomes" id="UP000255165"/>
    </source>
</evidence>
<keyword evidence="2" id="KW-1185">Reference proteome</keyword>
<dbReference type="EMBL" id="QKWJ01000052">
    <property type="protein sequence ID" value="RDK06919.1"/>
    <property type="molecule type" value="Genomic_DNA"/>
</dbReference>
<dbReference type="Proteomes" id="UP000255165">
    <property type="component" value="Unassembled WGS sequence"/>
</dbReference>
<sequence length="102" mass="11191">MPIAVTVVHDEVPVVVQVDNELLELAKEFGLLRAGLSVQIPAQAFQSAQRRIGAAVPQVPLGAMQCLDQCRVAGAVAVCRRPLIICSRFCIRMAMWNQSRTY</sequence>
<comment type="caution">
    <text evidence="1">The sequence shown here is derived from an EMBL/GenBank/DDBJ whole genome shotgun (WGS) entry which is preliminary data.</text>
</comment>
<organism evidence="1 2">
    <name type="scientific">Cupriavidus lacunae</name>
    <dbReference type="NCBI Taxonomy" id="2666307"/>
    <lineage>
        <taxon>Bacteria</taxon>
        <taxon>Pseudomonadati</taxon>
        <taxon>Pseudomonadota</taxon>
        <taxon>Betaproteobacteria</taxon>
        <taxon>Burkholderiales</taxon>
        <taxon>Burkholderiaceae</taxon>
        <taxon>Cupriavidus</taxon>
    </lineage>
</organism>
<reference evidence="2" key="1">
    <citation type="submission" date="2018-06" db="EMBL/GenBank/DDBJ databases">
        <authorList>
            <person name="Feng T."/>
            <person name="Jeon C.O."/>
        </authorList>
    </citation>
    <scope>NUCLEOTIDE SEQUENCE [LARGE SCALE GENOMIC DNA]</scope>
    <source>
        <strain evidence="2">S23</strain>
    </source>
</reference>
<name>A0A370NMV3_9BURK</name>
<protein>
    <submittedName>
        <fullName evidence="1">Uncharacterized protein</fullName>
    </submittedName>
</protein>
<evidence type="ECO:0000313" key="1">
    <source>
        <dbReference type="EMBL" id="RDK06919.1"/>
    </source>
</evidence>